<protein>
    <recommendedName>
        <fullName evidence="4">Ig-like domain-containing protein</fullName>
    </recommendedName>
</protein>
<dbReference type="InterPro" id="IPR003598">
    <property type="entry name" value="Ig_sub2"/>
</dbReference>
<reference evidence="6" key="1">
    <citation type="journal article" date="2002" name="Science">
        <title>The draft genome of Ciona intestinalis: insights into chordate and vertebrate origins.</title>
        <authorList>
            <person name="Dehal P."/>
            <person name="Satou Y."/>
            <person name="Campbell R.K."/>
            <person name="Chapman J."/>
            <person name="Degnan B."/>
            <person name="De Tomaso A."/>
            <person name="Davidson B."/>
            <person name="Di Gregorio A."/>
            <person name="Gelpke M."/>
            <person name="Goodstein D.M."/>
            <person name="Harafuji N."/>
            <person name="Hastings K.E."/>
            <person name="Ho I."/>
            <person name="Hotta K."/>
            <person name="Huang W."/>
            <person name="Kawashima T."/>
            <person name="Lemaire P."/>
            <person name="Martinez D."/>
            <person name="Meinertzhagen I.A."/>
            <person name="Necula S."/>
            <person name="Nonaka M."/>
            <person name="Putnam N."/>
            <person name="Rash S."/>
            <person name="Saiga H."/>
            <person name="Satake M."/>
            <person name="Terry A."/>
            <person name="Yamada L."/>
            <person name="Wang H.G."/>
            <person name="Awazu S."/>
            <person name="Azumi K."/>
            <person name="Boore J."/>
            <person name="Branno M."/>
            <person name="Chin-Bow S."/>
            <person name="DeSantis R."/>
            <person name="Doyle S."/>
            <person name="Francino P."/>
            <person name="Keys D.N."/>
            <person name="Haga S."/>
            <person name="Hayashi H."/>
            <person name="Hino K."/>
            <person name="Imai K.S."/>
            <person name="Inaba K."/>
            <person name="Kano S."/>
            <person name="Kobayashi K."/>
            <person name="Kobayashi M."/>
            <person name="Lee B.I."/>
            <person name="Makabe K.W."/>
            <person name="Manohar C."/>
            <person name="Matassi G."/>
            <person name="Medina M."/>
            <person name="Mochizuki Y."/>
            <person name="Mount S."/>
            <person name="Morishita T."/>
            <person name="Miura S."/>
            <person name="Nakayama A."/>
            <person name="Nishizaka S."/>
            <person name="Nomoto H."/>
            <person name="Ohta F."/>
            <person name="Oishi K."/>
            <person name="Rigoutsos I."/>
            <person name="Sano M."/>
            <person name="Sasaki A."/>
            <person name="Sasakura Y."/>
            <person name="Shoguchi E."/>
            <person name="Shin-i T."/>
            <person name="Spagnuolo A."/>
            <person name="Stainier D."/>
            <person name="Suzuki M.M."/>
            <person name="Tassy O."/>
            <person name="Takatori N."/>
            <person name="Tokuoka M."/>
            <person name="Yagi K."/>
            <person name="Yoshizaki F."/>
            <person name="Wada S."/>
            <person name="Zhang C."/>
            <person name="Hyatt P.D."/>
            <person name="Larimer F."/>
            <person name="Detter C."/>
            <person name="Doggett N."/>
            <person name="Glavina T."/>
            <person name="Hawkins T."/>
            <person name="Richardson P."/>
            <person name="Lucas S."/>
            <person name="Kohara Y."/>
            <person name="Levine M."/>
            <person name="Satoh N."/>
            <person name="Rokhsar D.S."/>
        </authorList>
    </citation>
    <scope>NUCLEOTIDE SEQUENCE [LARGE SCALE GENOMIC DNA]</scope>
</reference>
<reference evidence="5" key="3">
    <citation type="submission" date="2025-08" db="UniProtKB">
        <authorList>
            <consortium name="Ensembl"/>
        </authorList>
    </citation>
    <scope>IDENTIFICATION</scope>
</reference>
<organism evidence="5 6">
    <name type="scientific">Ciona intestinalis</name>
    <name type="common">Transparent sea squirt</name>
    <name type="synonym">Ascidia intestinalis</name>
    <dbReference type="NCBI Taxonomy" id="7719"/>
    <lineage>
        <taxon>Eukaryota</taxon>
        <taxon>Metazoa</taxon>
        <taxon>Chordata</taxon>
        <taxon>Tunicata</taxon>
        <taxon>Ascidiacea</taxon>
        <taxon>Phlebobranchia</taxon>
        <taxon>Cionidae</taxon>
        <taxon>Ciona</taxon>
    </lineage>
</organism>
<keyword evidence="1 3" id="KW-0732">Signal</keyword>
<proteinExistence type="predicted"/>
<dbReference type="InterPro" id="IPR013098">
    <property type="entry name" value="Ig_I-set"/>
</dbReference>
<accession>F6V4Q7</accession>
<dbReference type="Pfam" id="PF07679">
    <property type="entry name" value="I-set"/>
    <property type="match status" value="1"/>
</dbReference>
<dbReference type="InterPro" id="IPR050958">
    <property type="entry name" value="Cell_Adh-Cytoskel_Orgn"/>
</dbReference>
<dbReference type="Gene3D" id="2.60.40.10">
    <property type="entry name" value="Immunoglobulins"/>
    <property type="match status" value="1"/>
</dbReference>
<dbReference type="SMART" id="SM00408">
    <property type="entry name" value="IGc2"/>
    <property type="match status" value="1"/>
</dbReference>
<dbReference type="Proteomes" id="UP000008144">
    <property type="component" value="Chromosome 8"/>
</dbReference>
<evidence type="ECO:0000256" key="3">
    <source>
        <dbReference type="SAM" id="SignalP"/>
    </source>
</evidence>
<dbReference type="InterPro" id="IPR013783">
    <property type="entry name" value="Ig-like_fold"/>
</dbReference>
<evidence type="ECO:0000313" key="5">
    <source>
        <dbReference type="Ensembl" id="ENSCINP00000024367.2"/>
    </source>
</evidence>
<dbReference type="InterPro" id="IPR036179">
    <property type="entry name" value="Ig-like_dom_sf"/>
</dbReference>
<dbReference type="AlphaFoldDB" id="F6V4Q7"/>
<dbReference type="InParanoid" id="F6V4Q7"/>
<reference evidence="5" key="4">
    <citation type="submission" date="2025-09" db="UniProtKB">
        <authorList>
            <consortium name="Ensembl"/>
        </authorList>
    </citation>
    <scope>IDENTIFICATION</scope>
</reference>
<feature type="signal peptide" evidence="3">
    <location>
        <begin position="1"/>
        <end position="24"/>
    </location>
</feature>
<evidence type="ECO:0000313" key="6">
    <source>
        <dbReference type="Proteomes" id="UP000008144"/>
    </source>
</evidence>
<name>F6V4Q7_CIOIN</name>
<dbReference type="InterPro" id="IPR007110">
    <property type="entry name" value="Ig-like_dom"/>
</dbReference>
<sequence length="153" mass="16862">MNCARSVGCCLLICFLAFCGDCSASKTSQRKEVLRRIFRSVDLTPSISTTPSASSIDQPITPAPTEDPDMELNLMEDMVNQTLQSGGKAIFRCKVEGTPTDAVIFTWYKDGTELVDDPRFNIRTKSWGSLLKISDVYTADSGQYRCEASIRTG</sequence>
<evidence type="ECO:0000256" key="1">
    <source>
        <dbReference type="ARBA" id="ARBA00022729"/>
    </source>
</evidence>
<dbReference type="PANTHER" id="PTHR45080">
    <property type="entry name" value="CONTACTIN 5"/>
    <property type="match status" value="1"/>
</dbReference>
<keyword evidence="2" id="KW-1015">Disulfide bond</keyword>
<dbReference type="SUPFAM" id="SSF48726">
    <property type="entry name" value="Immunoglobulin"/>
    <property type="match status" value="1"/>
</dbReference>
<evidence type="ECO:0000259" key="4">
    <source>
        <dbReference type="PROSITE" id="PS50835"/>
    </source>
</evidence>
<dbReference type="Ensembl" id="ENSCINT00000024613.2">
    <property type="protein sequence ID" value="ENSCINP00000024367.2"/>
    <property type="gene ID" value="ENSCING00000013227.2"/>
</dbReference>
<dbReference type="CDD" id="cd00096">
    <property type="entry name" value="Ig"/>
    <property type="match status" value="1"/>
</dbReference>
<feature type="domain" description="Ig-like" evidence="4">
    <location>
        <begin position="68"/>
        <end position="153"/>
    </location>
</feature>
<dbReference type="PROSITE" id="PS50835">
    <property type="entry name" value="IG_LIKE"/>
    <property type="match status" value="1"/>
</dbReference>
<dbReference type="PANTHER" id="PTHR45080:SF8">
    <property type="entry name" value="IG-LIKE DOMAIN-CONTAINING PROTEIN"/>
    <property type="match status" value="1"/>
</dbReference>
<keyword evidence="6" id="KW-1185">Reference proteome</keyword>
<reference evidence="5" key="2">
    <citation type="journal article" date="2008" name="Genome Biol.">
        <title>Improved genome assembly and evidence-based global gene model set for the chordate Ciona intestinalis: new insight into intron and operon populations.</title>
        <authorList>
            <person name="Satou Y."/>
            <person name="Mineta K."/>
            <person name="Ogasawara M."/>
            <person name="Sasakura Y."/>
            <person name="Shoguchi E."/>
            <person name="Ueno K."/>
            <person name="Yamada L."/>
            <person name="Matsumoto J."/>
            <person name="Wasserscheid J."/>
            <person name="Dewar K."/>
            <person name="Wiley G.B."/>
            <person name="Macmil S.L."/>
            <person name="Roe B.A."/>
            <person name="Zeller R.W."/>
            <person name="Hastings K.E."/>
            <person name="Lemaire P."/>
            <person name="Lindquist E."/>
            <person name="Endo T."/>
            <person name="Hotta K."/>
            <person name="Inaba K."/>
        </authorList>
    </citation>
    <scope>NUCLEOTIDE SEQUENCE [LARGE SCALE GENOMIC DNA]</scope>
    <source>
        <strain evidence="5">wild type</strain>
    </source>
</reference>
<feature type="chain" id="PRO_5003343583" description="Ig-like domain-containing protein" evidence="3">
    <location>
        <begin position="25"/>
        <end position="153"/>
    </location>
</feature>
<dbReference type="HOGENOM" id="CLU_1717302_0_0_1"/>
<dbReference type="EMBL" id="EAAA01002683">
    <property type="status" value="NOT_ANNOTATED_CDS"/>
    <property type="molecule type" value="Genomic_DNA"/>
</dbReference>
<evidence type="ECO:0000256" key="2">
    <source>
        <dbReference type="ARBA" id="ARBA00023157"/>
    </source>
</evidence>
<dbReference type="GeneTree" id="ENSGT00940000171791"/>